<dbReference type="GO" id="GO:0005737">
    <property type="term" value="C:cytoplasm"/>
    <property type="evidence" value="ECO:0007669"/>
    <property type="project" value="UniProtKB-SubCell"/>
</dbReference>
<dbReference type="InterPro" id="IPR019191">
    <property type="entry name" value="Essential_protein_Yae1_N"/>
</dbReference>
<evidence type="ECO:0000256" key="8">
    <source>
        <dbReference type="ARBA" id="ARBA00022490"/>
    </source>
</evidence>
<evidence type="ECO:0000313" key="13">
    <source>
        <dbReference type="Proteomes" id="UP000594364"/>
    </source>
</evidence>
<comment type="subcellular location">
    <subcellularLocation>
        <location evidence="3">Cytoplasm</location>
    </subcellularLocation>
    <subcellularLocation>
        <location evidence="2">Nucleus</location>
    </subcellularLocation>
</comment>
<sequence>MHFQPIGNPSGGGEGGGGDGGEGIAVAVEHQGSLNQFEDVFGSGPDSPTEQEVQNGPQPSDMRRLETEHTTAGYREGITAAKASSVQVGFDEGFSLGATIGSQAGQLLGMVEGIADALKGHTAEAAEASTKLLSDAKGELSTDKIFSAEYWASDGNWSYEVTAADGEQILFSDVATAHPLVRKWRRIVNEQLDVWRIQLSLLENETGPRLDTASVEPLNSAAPTGAKQTLDW</sequence>
<keyword evidence="13" id="KW-1185">Reference proteome</keyword>
<evidence type="ECO:0000256" key="3">
    <source>
        <dbReference type="ARBA" id="ARBA00004496"/>
    </source>
</evidence>
<feature type="domain" description="Essential protein Yae1 N-terminal" evidence="11">
    <location>
        <begin position="73"/>
        <end position="111"/>
    </location>
</feature>
<keyword evidence="8" id="KW-0963">Cytoplasm</keyword>
<evidence type="ECO:0000313" key="12">
    <source>
        <dbReference type="EMBL" id="QPH17863.1"/>
    </source>
</evidence>
<evidence type="ECO:0000256" key="9">
    <source>
        <dbReference type="ARBA" id="ARBA00023242"/>
    </source>
</evidence>
<evidence type="ECO:0000256" key="1">
    <source>
        <dbReference type="ARBA" id="ARBA00003836"/>
    </source>
</evidence>
<feature type="compositionally biased region" description="Gly residues" evidence="10">
    <location>
        <begin position="9"/>
        <end position="23"/>
    </location>
</feature>
<evidence type="ECO:0000256" key="5">
    <source>
        <dbReference type="ARBA" id="ARBA00011427"/>
    </source>
</evidence>
<dbReference type="InterPro" id="IPR038881">
    <property type="entry name" value="Yae1-like"/>
</dbReference>
<organism evidence="12 13">
    <name type="scientific">Epichloe festucae (strain Fl1)</name>
    <dbReference type="NCBI Taxonomy" id="877507"/>
    <lineage>
        <taxon>Eukaryota</taxon>
        <taxon>Fungi</taxon>
        <taxon>Dikarya</taxon>
        <taxon>Ascomycota</taxon>
        <taxon>Pezizomycotina</taxon>
        <taxon>Sordariomycetes</taxon>
        <taxon>Hypocreomycetidae</taxon>
        <taxon>Hypocreales</taxon>
        <taxon>Clavicipitaceae</taxon>
        <taxon>Epichloe</taxon>
    </lineage>
</organism>
<evidence type="ECO:0000256" key="6">
    <source>
        <dbReference type="ARBA" id="ARBA00017286"/>
    </source>
</evidence>
<dbReference type="Proteomes" id="UP000594364">
    <property type="component" value="Chromosome 6"/>
</dbReference>
<gene>
    <name evidence="12" type="ORF">C2857_002773</name>
</gene>
<comment type="subunit">
    <text evidence="5">May form a complex with LTO1.</text>
</comment>
<feature type="region of interest" description="Disordered" evidence="10">
    <location>
        <begin position="1"/>
        <end position="24"/>
    </location>
</feature>
<keyword evidence="9" id="KW-0539">Nucleus</keyword>
<dbReference type="EMBL" id="CP031390">
    <property type="protein sequence ID" value="QPH17863.1"/>
    <property type="molecule type" value="Genomic_DNA"/>
</dbReference>
<feature type="region of interest" description="Disordered" evidence="10">
    <location>
        <begin position="210"/>
        <end position="232"/>
    </location>
</feature>
<reference evidence="12 13" key="1">
    <citation type="journal article" date="2018" name="PLoS Genet.">
        <title>Repeat elements organise 3D genome structure and mediate transcription in the filamentous fungus Epichloe festucae.</title>
        <authorList>
            <person name="Winter D.J."/>
            <person name="Ganley A.R.D."/>
            <person name="Young C.A."/>
            <person name="Liachko I."/>
            <person name="Schardl C.L."/>
            <person name="Dupont P.Y."/>
            <person name="Berry D."/>
            <person name="Ram A."/>
            <person name="Scott B."/>
            <person name="Cox M.P."/>
        </authorList>
    </citation>
    <scope>NUCLEOTIDE SEQUENCE [LARGE SCALE GENOMIC DNA]</scope>
    <source>
        <strain evidence="12 13">Fl1</strain>
    </source>
</reference>
<protein>
    <recommendedName>
        <fullName evidence="7">Protein YAE1</fullName>
    </recommendedName>
    <alternativeName>
        <fullName evidence="6">Protein yae1</fullName>
    </alternativeName>
</protein>
<dbReference type="OrthoDB" id="20086at2759"/>
<proteinExistence type="inferred from homology"/>
<dbReference type="GO" id="GO:0005634">
    <property type="term" value="C:nucleus"/>
    <property type="evidence" value="ECO:0007669"/>
    <property type="project" value="UniProtKB-SubCell"/>
</dbReference>
<comment type="function">
    <text evidence="1">The complex LTO1:YAE1 may function as a target specific adapter that probably recruits apo-RPLI1 to the cytosolic iron-sulfur protein assembly (CIA) complex machinery. May be required for biogenesis of the large ribosomal subunit and initiation of translation.</text>
</comment>
<evidence type="ECO:0000259" key="11">
    <source>
        <dbReference type="Pfam" id="PF09811"/>
    </source>
</evidence>
<evidence type="ECO:0000256" key="2">
    <source>
        <dbReference type="ARBA" id="ARBA00004123"/>
    </source>
</evidence>
<evidence type="ECO:0000256" key="4">
    <source>
        <dbReference type="ARBA" id="ARBA00007096"/>
    </source>
</evidence>
<dbReference type="Pfam" id="PF09811">
    <property type="entry name" value="Yae1_N"/>
    <property type="match status" value="1"/>
</dbReference>
<dbReference type="PANTHER" id="PTHR18829:SF0">
    <property type="entry name" value="PROTEIN YAE1 HOMOLOG"/>
    <property type="match status" value="1"/>
</dbReference>
<accession>A0A7U3Q1V4</accession>
<feature type="region of interest" description="Disordered" evidence="10">
    <location>
        <begin position="37"/>
        <end position="64"/>
    </location>
</feature>
<comment type="similarity">
    <text evidence="4">Belongs to the YAE1 family.</text>
</comment>
<evidence type="ECO:0000256" key="10">
    <source>
        <dbReference type="SAM" id="MobiDB-lite"/>
    </source>
</evidence>
<evidence type="ECO:0000256" key="7">
    <source>
        <dbReference type="ARBA" id="ARBA00018400"/>
    </source>
</evidence>
<feature type="compositionally biased region" description="Polar residues" evidence="10">
    <location>
        <begin position="46"/>
        <end position="58"/>
    </location>
</feature>
<dbReference type="AlphaFoldDB" id="A0A7U3Q1V4"/>
<name>A0A7U3Q1V4_EPIFF</name>
<dbReference type="PANTHER" id="PTHR18829">
    <property type="entry name" value="PROTEIN YAE1 HOMOLOG"/>
    <property type="match status" value="1"/>
</dbReference>